<name>A0A5N5GPE6_9ROSA</name>
<reference evidence="1 2" key="3">
    <citation type="submission" date="2019-11" db="EMBL/GenBank/DDBJ databases">
        <title>A de novo genome assembly of a pear dwarfing rootstock.</title>
        <authorList>
            <person name="Wang F."/>
            <person name="Wang J."/>
            <person name="Li S."/>
            <person name="Zhang Y."/>
            <person name="Fang M."/>
            <person name="Ma L."/>
            <person name="Zhao Y."/>
            <person name="Jiang S."/>
        </authorList>
    </citation>
    <scope>NUCLEOTIDE SEQUENCE [LARGE SCALE GENOMIC DNA]</scope>
    <source>
        <strain evidence="1">S2</strain>
        <tissue evidence="1">Leaf</tissue>
    </source>
</reference>
<reference evidence="1 2" key="1">
    <citation type="submission" date="2019-09" db="EMBL/GenBank/DDBJ databases">
        <authorList>
            <person name="Ou C."/>
        </authorList>
    </citation>
    <scope>NUCLEOTIDE SEQUENCE [LARGE SCALE GENOMIC DNA]</scope>
    <source>
        <strain evidence="1">S2</strain>
        <tissue evidence="1">Leaf</tissue>
    </source>
</reference>
<evidence type="ECO:0000313" key="2">
    <source>
        <dbReference type="Proteomes" id="UP000327157"/>
    </source>
</evidence>
<organism evidence="1 2">
    <name type="scientific">Pyrus ussuriensis x Pyrus communis</name>
    <dbReference type="NCBI Taxonomy" id="2448454"/>
    <lineage>
        <taxon>Eukaryota</taxon>
        <taxon>Viridiplantae</taxon>
        <taxon>Streptophyta</taxon>
        <taxon>Embryophyta</taxon>
        <taxon>Tracheophyta</taxon>
        <taxon>Spermatophyta</taxon>
        <taxon>Magnoliopsida</taxon>
        <taxon>eudicotyledons</taxon>
        <taxon>Gunneridae</taxon>
        <taxon>Pentapetalae</taxon>
        <taxon>rosids</taxon>
        <taxon>fabids</taxon>
        <taxon>Rosales</taxon>
        <taxon>Rosaceae</taxon>
        <taxon>Amygdaloideae</taxon>
        <taxon>Maleae</taxon>
        <taxon>Pyrus</taxon>
    </lineage>
</organism>
<protein>
    <submittedName>
        <fullName evidence="1">Uncharacterized protein</fullName>
    </submittedName>
</protein>
<gene>
    <name evidence="1" type="ORF">D8674_013335</name>
</gene>
<reference evidence="2" key="2">
    <citation type="submission" date="2019-10" db="EMBL/GenBank/DDBJ databases">
        <title>A de novo genome assembly of a pear dwarfing rootstock.</title>
        <authorList>
            <person name="Wang F."/>
            <person name="Wang J."/>
            <person name="Li S."/>
            <person name="Zhang Y."/>
            <person name="Fang M."/>
            <person name="Ma L."/>
            <person name="Zhao Y."/>
            <person name="Jiang S."/>
        </authorList>
    </citation>
    <scope>NUCLEOTIDE SEQUENCE [LARGE SCALE GENOMIC DNA]</scope>
</reference>
<dbReference type="AlphaFoldDB" id="A0A5N5GPE6"/>
<proteinExistence type="predicted"/>
<accession>A0A5N5GPE6</accession>
<dbReference type="Proteomes" id="UP000327157">
    <property type="component" value="Chromosome 15"/>
</dbReference>
<dbReference type="EMBL" id="SMOL01000401">
    <property type="protein sequence ID" value="KAB2617466.1"/>
    <property type="molecule type" value="Genomic_DNA"/>
</dbReference>
<sequence length="113" mass="12489">MRLTRALGICISTTKASSWGEILESMASGLLMEATILGFLQAAHLSFQVFPRYYYLPYVIHSIKHSFPLRLDMYKHGYPVTPPVTLEQGDGGTAAPFDTALHEVGESMTGLLR</sequence>
<comment type="caution">
    <text evidence="1">The sequence shown here is derived from an EMBL/GenBank/DDBJ whole genome shotgun (WGS) entry which is preliminary data.</text>
</comment>
<keyword evidence="2" id="KW-1185">Reference proteome</keyword>
<evidence type="ECO:0000313" key="1">
    <source>
        <dbReference type="EMBL" id="KAB2617466.1"/>
    </source>
</evidence>